<comment type="caution">
    <text evidence="3">The sequence shown here is derived from an EMBL/GenBank/DDBJ whole genome shotgun (WGS) entry which is preliminary data.</text>
</comment>
<feature type="domain" description="26S proteasome non-ATPase regulatory subunit 1/RPN2 N-terminal" evidence="2">
    <location>
        <begin position="36"/>
        <end position="95"/>
    </location>
</feature>
<dbReference type="PANTHER" id="PTHR10943">
    <property type="entry name" value="26S PROTEASOME NON-ATPASE REGULATORY SUBUNIT"/>
    <property type="match status" value="1"/>
</dbReference>
<evidence type="ECO:0000313" key="4">
    <source>
        <dbReference type="Proteomes" id="UP000238479"/>
    </source>
</evidence>
<dbReference type="GO" id="GO:0005634">
    <property type="term" value="C:nucleus"/>
    <property type="evidence" value="ECO:0007669"/>
    <property type="project" value="TreeGrafter"/>
</dbReference>
<dbReference type="AlphaFoldDB" id="A0A2P6RPH4"/>
<gene>
    <name evidence="3" type="ORF">RchiOBHm_Chr2g0109511</name>
</gene>
<dbReference type="EMBL" id="PDCK01000040">
    <property type="protein sequence ID" value="PRQ48333.1"/>
    <property type="molecule type" value="Genomic_DNA"/>
</dbReference>
<proteinExistence type="predicted"/>
<evidence type="ECO:0000259" key="2">
    <source>
        <dbReference type="Pfam" id="PF21505"/>
    </source>
</evidence>
<keyword evidence="1" id="KW-0677">Repeat</keyword>
<dbReference type="GO" id="GO:0043161">
    <property type="term" value="P:proteasome-mediated ubiquitin-dependent protein catabolic process"/>
    <property type="evidence" value="ECO:0007669"/>
    <property type="project" value="TreeGrafter"/>
</dbReference>
<dbReference type="STRING" id="74649.A0A2P6RPH4"/>
<name>A0A2P6RPH4_ROSCH</name>
<evidence type="ECO:0000256" key="1">
    <source>
        <dbReference type="ARBA" id="ARBA00022737"/>
    </source>
</evidence>
<reference evidence="3 4" key="1">
    <citation type="journal article" date="2018" name="Nat. Genet.">
        <title>The Rosa genome provides new insights in the design of modern roses.</title>
        <authorList>
            <person name="Bendahmane M."/>
        </authorList>
    </citation>
    <scope>NUCLEOTIDE SEQUENCE [LARGE SCALE GENOMIC DNA]</scope>
    <source>
        <strain evidence="4">cv. Old Blush</strain>
    </source>
</reference>
<dbReference type="Proteomes" id="UP000238479">
    <property type="component" value="Chromosome 2"/>
</dbReference>
<dbReference type="GO" id="GO:0034515">
    <property type="term" value="C:proteasome storage granule"/>
    <property type="evidence" value="ECO:0007669"/>
    <property type="project" value="TreeGrafter"/>
</dbReference>
<keyword evidence="4" id="KW-1185">Reference proteome</keyword>
<dbReference type="PANTHER" id="PTHR10943:SF2">
    <property type="entry name" value="26S PROTEASOME NON-ATPASE REGULATORY SUBUNIT 1"/>
    <property type="match status" value="1"/>
</dbReference>
<evidence type="ECO:0000313" key="3">
    <source>
        <dbReference type="EMBL" id="PRQ48333.1"/>
    </source>
</evidence>
<protein>
    <recommendedName>
        <fullName evidence="2">26S proteasome non-ATPase regulatory subunit 1/RPN2 N-terminal domain-containing protein</fullName>
    </recommendedName>
</protein>
<dbReference type="InterPro" id="IPR048570">
    <property type="entry name" value="PSMD1_RPN2_N"/>
</dbReference>
<dbReference type="Gramene" id="PRQ48333">
    <property type="protein sequence ID" value="PRQ48333"/>
    <property type="gene ID" value="RchiOBHm_Chr2g0109511"/>
</dbReference>
<sequence length="111" mass="12357">MADVFRHPQGFYYFGKLNDSLSYALGAGSLFDAAESNAEAANVDPRLEAIVERMLNKCIIDGKYQQAMEKAIECQRLDKIEEVIITSDCVRGTIVSMSLIGMLISENTDMR</sequence>
<organism evidence="3 4">
    <name type="scientific">Rosa chinensis</name>
    <name type="common">China rose</name>
    <dbReference type="NCBI Taxonomy" id="74649"/>
    <lineage>
        <taxon>Eukaryota</taxon>
        <taxon>Viridiplantae</taxon>
        <taxon>Streptophyta</taxon>
        <taxon>Embryophyta</taxon>
        <taxon>Tracheophyta</taxon>
        <taxon>Spermatophyta</taxon>
        <taxon>Magnoliopsida</taxon>
        <taxon>eudicotyledons</taxon>
        <taxon>Gunneridae</taxon>
        <taxon>Pentapetalae</taxon>
        <taxon>rosids</taxon>
        <taxon>fabids</taxon>
        <taxon>Rosales</taxon>
        <taxon>Rosaceae</taxon>
        <taxon>Rosoideae</taxon>
        <taxon>Rosoideae incertae sedis</taxon>
        <taxon>Rosa</taxon>
    </lineage>
</organism>
<accession>A0A2P6RPH4</accession>
<dbReference type="GO" id="GO:0008540">
    <property type="term" value="C:proteasome regulatory particle, base subcomplex"/>
    <property type="evidence" value="ECO:0007669"/>
    <property type="project" value="TreeGrafter"/>
</dbReference>
<dbReference type="Pfam" id="PF21505">
    <property type="entry name" value="RPN2_N"/>
    <property type="match status" value="1"/>
</dbReference>